<comment type="caution">
    <text evidence="2">The sequence shown here is derived from an EMBL/GenBank/DDBJ whole genome shotgun (WGS) entry which is preliminary data.</text>
</comment>
<proteinExistence type="predicted"/>
<evidence type="ECO:0000256" key="1">
    <source>
        <dbReference type="SAM" id="MobiDB-lite"/>
    </source>
</evidence>
<evidence type="ECO:0000313" key="2">
    <source>
        <dbReference type="EMBL" id="KAJ8562296.1"/>
    </source>
</evidence>
<keyword evidence="3" id="KW-1185">Reference proteome</keyword>
<feature type="region of interest" description="Disordered" evidence="1">
    <location>
        <begin position="1"/>
        <end position="127"/>
    </location>
</feature>
<feature type="compositionally biased region" description="Polar residues" evidence="1">
    <location>
        <begin position="29"/>
        <end position="51"/>
    </location>
</feature>
<dbReference type="AlphaFoldDB" id="A0A9Q1RM12"/>
<feature type="compositionally biased region" description="Acidic residues" evidence="1">
    <location>
        <begin position="84"/>
        <end position="104"/>
    </location>
</feature>
<organism evidence="2 3">
    <name type="scientific">Anisodus acutangulus</name>
    <dbReference type="NCBI Taxonomy" id="402998"/>
    <lineage>
        <taxon>Eukaryota</taxon>
        <taxon>Viridiplantae</taxon>
        <taxon>Streptophyta</taxon>
        <taxon>Embryophyta</taxon>
        <taxon>Tracheophyta</taxon>
        <taxon>Spermatophyta</taxon>
        <taxon>Magnoliopsida</taxon>
        <taxon>eudicotyledons</taxon>
        <taxon>Gunneridae</taxon>
        <taxon>Pentapetalae</taxon>
        <taxon>asterids</taxon>
        <taxon>lamiids</taxon>
        <taxon>Solanales</taxon>
        <taxon>Solanaceae</taxon>
        <taxon>Solanoideae</taxon>
        <taxon>Hyoscyameae</taxon>
        <taxon>Anisodus</taxon>
    </lineage>
</organism>
<feature type="compositionally biased region" description="Basic and acidic residues" evidence="1">
    <location>
        <begin position="55"/>
        <end position="67"/>
    </location>
</feature>
<sequence>MNHDPNTKEQIPSFSETSNEQIPAKQIIAASNTSTNTNQGDANNVPLNNVFPQKMNKEKARNKDINKQHNGQHHNSEEQLTNGEDSDSEEEEDDDASESEDEYESLEKDSSSSEVSDEIAENLISTFAPSMEIEVQQAFGGNN</sequence>
<evidence type="ECO:0000313" key="3">
    <source>
        <dbReference type="Proteomes" id="UP001152561"/>
    </source>
</evidence>
<reference evidence="3" key="1">
    <citation type="journal article" date="2023" name="Proc. Natl. Acad. Sci. U.S.A.">
        <title>Genomic and structural basis for evolution of tropane alkaloid biosynthesis.</title>
        <authorList>
            <person name="Wanga Y.-J."/>
            <person name="Taina T."/>
            <person name="Yua J.-Y."/>
            <person name="Lia J."/>
            <person name="Xua B."/>
            <person name="Chenc J."/>
            <person name="D'Auriad J.C."/>
            <person name="Huanga J.-P."/>
            <person name="Huanga S.-X."/>
        </authorList>
    </citation>
    <scope>NUCLEOTIDE SEQUENCE [LARGE SCALE GENOMIC DNA]</scope>
    <source>
        <strain evidence="3">cv. KIB-2019</strain>
    </source>
</reference>
<dbReference type="EMBL" id="JAJAGQ010000005">
    <property type="protein sequence ID" value="KAJ8562296.1"/>
    <property type="molecule type" value="Genomic_DNA"/>
</dbReference>
<dbReference type="Proteomes" id="UP001152561">
    <property type="component" value="Unassembled WGS sequence"/>
</dbReference>
<feature type="compositionally biased region" description="Polar residues" evidence="1">
    <location>
        <begin position="8"/>
        <end position="21"/>
    </location>
</feature>
<name>A0A9Q1RM12_9SOLA</name>
<gene>
    <name evidence="2" type="ORF">K7X08_011587</name>
</gene>
<protein>
    <submittedName>
        <fullName evidence="2">Uncharacterized protein</fullName>
    </submittedName>
</protein>
<accession>A0A9Q1RM12</accession>